<reference evidence="1 2" key="1">
    <citation type="journal article" date="2011" name="Genome Biol.">
        <title>Comparative genome sequence analysis underscores mycoparasitism as the ancestral life style of Trichoderma.</title>
        <authorList>
            <person name="Kubicek C.P."/>
            <person name="Herrera-Estrella A."/>
            <person name="Seidl-Seiboth V."/>
            <person name="Martinez D.A."/>
            <person name="Druzhinina I.S."/>
            <person name="Thon M."/>
            <person name="Zeilinger S."/>
            <person name="Casas-Flores S."/>
            <person name="Horwitz B.A."/>
            <person name="Mukherjee P.K."/>
            <person name="Mukherjee M."/>
            <person name="Kredics L."/>
            <person name="Alcaraz L.D."/>
            <person name="Aerts A."/>
            <person name="Antal Z."/>
            <person name="Atanasova L."/>
            <person name="Cervantes-Badillo M.G."/>
            <person name="Challacombe J."/>
            <person name="Chertkov O."/>
            <person name="McCluskey K."/>
            <person name="Coulpier F."/>
            <person name="Deshpande N."/>
            <person name="von Doehren H."/>
            <person name="Ebbole D.J."/>
            <person name="Esquivel-Naranjo E.U."/>
            <person name="Fekete E."/>
            <person name="Flipphi M."/>
            <person name="Glaser F."/>
            <person name="Gomez-Rodriguez E.Y."/>
            <person name="Gruber S."/>
            <person name="Han C."/>
            <person name="Henrissat B."/>
            <person name="Hermosa R."/>
            <person name="Hernandez-Onate M."/>
            <person name="Karaffa L."/>
            <person name="Kosti I."/>
            <person name="Le Crom S."/>
            <person name="Lindquist E."/>
            <person name="Lucas S."/>
            <person name="Luebeck M."/>
            <person name="Luebeck P.S."/>
            <person name="Margeot A."/>
            <person name="Metz B."/>
            <person name="Misra M."/>
            <person name="Nevalainen H."/>
            <person name="Omann M."/>
            <person name="Packer N."/>
            <person name="Perrone G."/>
            <person name="Uresti-Rivera E.E."/>
            <person name="Salamov A."/>
            <person name="Schmoll M."/>
            <person name="Seiboth B."/>
            <person name="Shapiro H."/>
            <person name="Sukno S."/>
            <person name="Tamayo-Ramos J.A."/>
            <person name="Tisch D."/>
            <person name="Wiest A."/>
            <person name="Wilkinson H.H."/>
            <person name="Zhang M."/>
            <person name="Coutinho P.M."/>
            <person name="Kenerley C.M."/>
            <person name="Monte E."/>
            <person name="Baker S.E."/>
            <person name="Grigoriev I.V."/>
        </authorList>
    </citation>
    <scope>NUCLEOTIDE SEQUENCE [LARGE SCALE GENOMIC DNA]</scope>
    <source>
        <strain evidence="2">ATCC 20476 / IMI 206040</strain>
    </source>
</reference>
<protein>
    <submittedName>
        <fullName evidence="1">Uncharacterized protein</fullName>
    </submittedName>
</protein>
<dbReference type="HOGENOM" id="CLU_3106670_0_0_1"/>
<gene>
    <name evidence="1" type="ORF">TRIATDRAFT_297480</name>
</gene>
<keyword evidence="2" id="KW-1185">Reference proteome</keyword>
<comment type="caution">
    <text evidence="1">The sequence shown here is derived from an EMBL/GenBank/DDBJ whole genome shotgun (WGS) entry which is preliminary data.</text>
</comment>
<evidence type="ECO:0000313" key="2">
    <source>
        <dbReference type="Proteomes" id="UP000005426"/>
    </source>
</evidence>
<accession>G9NI51</accession>
<evidence type="ECO:0000313" key="1">
    <source>
        <dbReference type="EMBL" id="EHK49466.1"/>
    </source>
</evidence>
<dbReference type="Proteomes" id="UP000005426">
    <property type="component" value="Unassembled WGS sequence"/>
</dbReference>
<dbReference type="EMBL" id="ABDG02000016">
    <property type="protein sequence ID" value="EHK49466.1"/>
    <property type="molecule type" value="Genomic_DNA"/>
</dbReference>
<organism evidence="1 2">
    <name type="scientific">Hypocrea atroviridis (strain ATCC 20476 / IMI 206040)</name>
    <name type="common">Trichoderma atroviride</name>
    <dbReference type="NCBI Taxonomy" id="452589"/>
    <lineage>
        <taxon>Eukaryota</taxon>
        <taxon>Fungi</taxon>
        <taxon>Dikarya</taxon>
        <taxon>Ascomycota</taxon>
        <taxon>Pezizomycotina</taxon>
        <taxon>Sordariomycetes</taxon>
        <taxon>Hypocreomycetidae</taxon>
        <taxon>Hypocreales</taxon>
        <taxon>Hypocreaceae</taxon>
        <taxon>Trichoderma</taxon>
    </lineage>
</organism>
<proteinExistence type="predicted"/>
<dbReference type="AlphaFoldDB" id="G9NI51"/>
<sequence>MEDSVRDGAAFSVRPATSTLFIFGPFYDSLYRRKCLITATFSLIYGQLMAE</sequence>
<name>G9NI51_HYPAI</name>